<reference evidence="1 2" key="1">
    <citation type="journal article" date="2019" name="Sci. Rep.">
        <title>Orb-weaving spider Araneus ventricosus genome elucidates the spidroin gene catalogue.</title>
        <authorList>
            <person name="Kono N."/>
            <person name="Nakamura H."/>
            <person name="Ohtoshi R."/>
            <person name="Moran D.A.P."/>
            <person name="Shinohara A."/>
            <person name="Yoshida Y."/>
            <person name="Fujiwara M."/>
            <person name="Mori M."/>
            <person name="Tomita M."/>
            <person name="Arakawa K."/>
        </authorList>
    </citation>
    <scope>NUCLEOTIDE SEQUENCE [LARGE SCALE GENOMIC DNA]</scope>
</reference>
<gene>
    <name evidence="1" type="ORF">AVEN_117229_1</name>
</gene>
<dbReference type="AlphaFoldDB" id="A0A4Y2AXA0"/>
<organism evidence="1 2">
    <name type="scientific">Araneus ventricosus</name>
    <name type="common">Orbweaver spider</name>
    <name type="synonym">Epeira ventricosa</name>
    <dbReference type="NCBI Taxonomy" id="182803"/>
    <lineage>
        <taxon>Eukaryota</taxon>
        <taxon>Metazoa</taxon>
        <taxon>Ecdysozoa</taxon>
        <taxon>Arthropoda</taxon>
        <taxon>Chelicerata</taxon>
        <taxon>Arachnida</taxon>
        <taxon>Araneae</taxon>
        <taxon>Araneomorphae</taxon>
        <taxon>Entelegynae</taxon>
        <taxon>Araneoidea</taxon>
        <taxon>Araneidae</taxon>
        <taxon>Araneus</taxon>
    </lineage>
</organism>
<protein>
    <submittedName>
        <fullName evidence="1">Uncharacterized protein</fullName>
    </submittedName>
</protein>
<dbReference type="EMBL" id="BGPR01000037">
    <property type="protein sequence ID" value="GBL84480.1"/>
    <property type="molecule type" value="Genomic_DNA"/>
</dbReference>
<keyword evidence="2" id="KW-1185">Reference proteome</keyword>
<name>A0A4Y2AXA0_ARAVE</name>
<proteinExistence type="predicted"/>
<accession>A0A4Y2AXA0</accession>
<sequence length="118" mass="13273">MTLRCSLFKLGMFPLRSFRFLANTTFCGDGSIHLENSRIYNAGKSVILNFSMAIYGTTEDINSFDNIDFTLSSLRLNCSPSKAWSSTSWIPLWKLNKILVGGNYTILAIANYMIQSLI</sequence>
<evidence type="ECO:0000313" key="2">
    <source>
        <dbReference type="Proteomes" id="UP000499080"/>
    </source>
</evidence>
<evidence type="ECO:0000313" key="1">
    <source>
        <dbReference type="EMBL" id="GBL84480.1"/>
    </source>
</evidence>
<dbReference type="Proteomes" id="UP000499080">
    <property type="component" value="Unassembled WGS sequence"/>
</dbReference>
<comment type="caution">
    <text evidence="1">The sequence shown here is derived from an EMBL/GenBank/DDBJ whole genome shotgun (WGS) entry which is preliminary data.</text>
</comment>